<dbReference type="AlphaFoldDB" id="A0A699ZNB2"/>
<name>A0A699ZNB2_HAELA</name>
<comment type="caution">
    <text evidence="1">The sequence shown here is derived from an EMBL/GenBank/DDBJ whole genome shotgun (WGS) entry which is preliminary data.</text>
</comment>
<keyword evidence="2" id="KW-1185">Reference proteome</keyword>
<reference evidence="1 2" key="1">
    <citation type="submission" date="2020-02" db="EMBL/GenBank/DDBJ databases">
        <title>Draft genome sequence of Haematococcus lacustris strain NIES-144.</title>
        <authorList>
            <person name="Morimoto D."/>
            <person name="Nakagawa S."/>
            <person name="Yoshida T."/>
            <person name="Sawayama S."/>
        </authorList>
    </citation>
    <scope>NUCLEOTIDE SEQUENCE [LARGE SCALE GENOMIC DNA]</scope>
    <source>
        <strain evidence="1 2">NIES-144</strain>
    </source>
</reference>
<dbReference type="Proteomes" id="UP000485058">
    <property type="component" value="Unassembled WGS sequence"/>
</dbReference>
<feature type="non-terminal residue" evidence="1">
    <location>
        <position position="73"/>
    </location>
</feature>
<sequence>MSEGWLTEQIRQQAHGRLHPWYSIKASAAPESTSGPSCHFPSPLGLLQLRRLLYLTGRCWLQGVCPAVLAWMQ</sequence>
<evidence type="ECO:0000313" key="1">
    <source>
        <dbReference type="EMBL" id="GFH20234.1"/>
    </source>
</evidence>
<evidence type="ECO:0000313" key="2">
    <source>
        <dbReference type="Proteomes" id="UP000485058"/>
    </source>
</evidence>
<protein>
    <submittedName>
        <fullName evidence="1">Uncharacterized protein</fullName>
    </submittedName>
</protein>
<proteinExistence type="predicted"/>
<gene>
    <name evidence="1" type="ORF">HaLaN_17324</name>
</gene>
<organism evidence="1 2">
    <name type="scientific">Haematococcus lacustris</name>
    <name type="common">Green alga</name>
    <name type="synonym">Haematococcus pluvialis</name>
    <dbReference type="NCBI Taxonomy" id="44745"/>
    <lineage>
        <taxon>Eukaryota</taxon>
        <taxon>Viridiplantae</taxon>
        <taxon>Chlorophyta</taxon>
        <taxon>core chlorophytes</taxon>
        <taxon>Chlorophyceae</taxon>
        <taxon>CS clade</taxon>
        <taxon>Chlamydomonadales</taxon>
        <taxon>Haematococcaceae</taxon>
        <taxon>Haematococcus</taxon>
    </lineage>
</organism>
<dbReference type="EMBL" id="BLLF01001599">
    <property type="protein sequence ID" value="GFH20234.1"/>
    <property type="molecule type" value="Genomic_DNA"/>
</dbReference>
<accession>A0A699ZNB2</accession>